<dbReference type="WBParaSite" id="MCU_010621-RB">
    <property type="protein sequence ID" value="MCU_010621-RB"/>
    <property type="gene ID" value="MCU_010621"/>
</dbReference>
<dbReference type="Gene3D" id="3.30.930.10">
    <property type="entry name" value="Bira Bifunctional Protein, Domain 2"/>
    <property type="match status" value="1"/>
</dbReference>
<reference evidence="8" key="1">
    <citation type="submission" date="2019-11" db="UniProtKB">
        <authorList>
            <consortium name="WormBaseParasite"/>
        </authorList>
    </citation>
    <scope>IDENTIFICATION</scope>
</reference>
<dbReference type="GO" id="GO:0003676">
    <property type="term" value="F:nucleic acid binding"/>
    <property type="evidence" value="ECO:0007669"/>
    <property type="project" value="InterPro"/>
</dbReference>
<dbReference type="PROSITE" id="PS50862">
    <property type="entry name" value="AA_TRNA_LIGASE_II"/>
    <property type="match status" value="1"/>
</dbReference>
<evidence type="ECO:0000256" key="3">
    <source>
        <dbReference type="ARBA" id="ARBA00022840"/>
    </source>
</evidence>
<evidence type="ECO:0000256" key="5">
    <source>
        <dbReference type="ARBA" id="ARBA00023146"/>
    </source>
</evidence>
<keyword evidence="1" id="KW-0436">Ligase</keyword>
<keyword evidence="4" id="KW-0648">Protein biosynthesis</keyword>
<sequence>MHLAPHCCYLHYRHMQRPLVHLFPFCNRLLMARLSSTPAPPPIDPGPANQESPRTTTIAWVQSVRRHKTKTFLNVNDGSSPNTLQAVCSTSSLPEGVTVGSAVSVDGRLVRRQQPSDSAADSVELHADSVRLLSAPGAGGNSNLVGAMSHSRPKRGLLRSEKGLAWRHRLPEMSSVLRLRAACKSIVHRALQSRGYLEVDTPILTTTDCEGAGETFLVTPTSPTTTAPLDDSVPEDEVESEEESEKRPVPLHLTVSAQLHLEALAIGLSKVYTLGQTFRAEPSHSRFHLAEFLMLEAESVTMSSTEALCAEIEAIVRDITSSYLQHLSSGCPRTDLDLVLSYLTEPRGCVKSNVHLDRLESILNRPFERIPYKEAIAFLERQGRRSEGGASGLNKDDEQAICAGVGGRAVFITDFPATLKPFYCAVSSTAPDLVCGVDLLVPGIGELVGGSVREANADALVERMVRQGLEPASMTWYTGLRGHGGAPHGGFGLGFDRLLLWTLGVYNIRDVVPFPREINKMHL</sequence>
<dbReference type="PRINTS" id="PR01042">
    <property type="entry name" value="TRNASYNTHASP"/>
</dbReference>
<name>A0A5K3FWA1_MESCO</name>
<evidence type="ECO:0000256" key="6">
    <source>
        <dbReference type="SAM" id="MobiDB-lite"/>
    </source>
</evidence>
<dbReference type="InterPro" id="IPR012340">
    <property type="entry name" value="NA-bd_OB-fold"/>
</dbReference>
<evidence type="ECO:0000256" key="1">
    <source>
        <dbReference type="ARBA" id="ARBA00022598"/>
    </source>
</evidence>
<dbReference type="InterPro" id="IPR006195">
    <property type="entry name" value="aa-tRNA-synth_II"/>
</dbReference>
<evidence type="ECO:0000313" key="8">
    <source>
        <dbReference type="WBParaSite" id="MCU_010621-RB"/>
    </source>
</evidence>
<dbReference type="GO" id="GO:0006421">
    <property type="term" value="P:asparaginyl-tRNA aminoacylation"/>
    <property type="evidence" value="ECO:0007669"/>
    <property type="project" value="TreeGrafter"/>
</dbReference>
<dbReference type="PANTHER" id="PTHR22594:SF34">
    <property type="entry name" value="ASPARAGINE--TRNA LIGASE, MITOCHONDRIAL-RELATED"/>
    <property type="match status" value="1"/>
</dbReference>
<dbReference type="Gene3D" id="2.40.50.140">
    <property type="entry name" value="Nucleic acid-binding proteins"/>
    <property type="match status" value="1"/>
</dbReference>
<organism evidence="8">
    <name type="scientific">Mesocestoides corti</name>
    <name type="common">Flatworm</name>
    <dbReference type="NCBI Taxonomy" id="53468"/>
    <lineage>
        <taxon>Eukaryota</taxon>
        <taxon>Metazoa</taxon>
        <taxon>Spiralia</taxon>
        <taxon>Lophotrochozoa</taxon>
        <taxon>Platyhelminthes</taxon>
        <taxon>Cestoda</taxon>
        <taxon>Eucestoda</taxon>
        <taxon>Cyclophyllidea</taxon>
        <taxon>Mesocestoididae</taxon>
        <taxon>Mesocestoides</taxon>
    </lineage>
</organism>
<evidence type="ECO:0000256" key="4">
    <source>
        <dbReference type="ARBA" id="ARBA00022917"/>
    </source>
</evidence>
<dbReference type="GO" id="GO:0005524">
    <property type="term" value="F:ATP binding"/>
    <property type="evidence" value="ECO:0007669"/>
    <property type="project" value="UniProtKB-KW"/>
</dbReference>
<accession>A0A5K3FWA1</accession>
<evidence type="ECO:0000259" key="7">
    <source>
        <dbReference type="PROSITE" id="PS50862"/>
    </source>
</evidence>
<dbReference type="InterPro" id="IPR045864">
    <property type="entry name" value="aa-tRNA-synth_II/BPL/LPL"/>
</dbReference>
<keyword evidence="2" id="KW-0547">Nucleotide-binding</keyword>
<dbReference type="PANTHER" id="PTHR22594">
    <property type="entry name" value="ASPARTYL/LYSYL-TRNA SYNTHETASE"/>
    <property type="match status" value="1"/>
</dbReference>
<keyword evidence="3" id="KW-0067">ATP-binding</keyword>
<feature type="compositionally biased region" description="Low complexity" evidence="6">
    <location>
        <begin position="219"/>
        <end position="231"/>
    </location>
</feature>
<dbReference type="Pfam" id="PF01336">
    <property type="entry name" value="tRNA_anti-codon"/>
    <property type="match status" value="1"/>
</dbReference>
<feature type="domain" description="Aminoacyl-transfer RNA synthetases class-II family profile" evidence="7">
    <location>
        <begin position="177"/>
        <end position="513"/>
    </location>
</feature>
<dbReference type="InterPro" id="IPR004365">
    <property type="entry name" value="NA-bd_OB_tRNA"/>
</dbReference>
<feature type="compositionally biased region" description="Acidic residues" evidence="6">
    <location>
        <begin position="232"/>
        <end position="243"/>
    </location>
</feature>
<protein>
    <submittedName>
        <fullName evidence="8">AA_TRNA_LIGASE_II domain-containing protein</fullName>
    </submittedName>
</protein>
<feature type="region of interest" description="Disordered" evidence="6">
    <location>
        <begin position="214"/>
        <end position="248"/>
    </location>
</feature>
<dbReference type="GO" id="GO:0004816">
    <property type="term" value="F:asparagine-tRNA ligase activity"/>
    <property type="evidence" value="ECO:0007669"/>
    <property type="project" value="TreeGrafter"/>
</dbReference>
<evidence type="ECO:0000256" key="2">
    <source>
        <dbReference type="ARBA" id="ARBA00022741"/>
    </source>
</evidence>
<dbReference type="InterPro" id="IPR004364">
    <property type="entry name" value="Aa-tRNA-synt_II"/>
</dbReference>
<dbReference type="Pfam" id="PF00152">
    <property type="entry name" value="tRNA-synt_2"/>
    <property type="match status" value="1"/>
</dbReference>
<dbReference type="InterPro" id="IPR002312">
    <property type="entry name" value="Asp/Asn-tRNA-synth_IIb"/>
</dbReference>
<dbReference type="SUPFAM" id="SSF50249">
    <property type="entry name" value="Nucleic acid-binding proteins"/>
    <property type="match status" value="1"/>
</dbReference>
<dbReference type="GO" id="GO:0005739">
    <property type="term" value="C:mitochondrion"/>
    <property type="evidence" value="ECO:0007669"/>
    <property type="project" value="TreeGrafter"/>
</dbReference>
<keyword evidence="5" id="KW-0030">Aminoacyl-tRNA synthetase</keyword>
<proteinExistence type="predicted"/>
<dbReference type="AlphaFoldDB" id="A0A5K3FWA1"/>
<dbReference type="SUPFAM" id="SSF55681">
    <property type="entry name" value="Class II aaRS and biotin synthetases"/>
    <property type="match status" value="1"/>
</dbReference>